<evidence type="ECO:0000313" key="3">
    <source>
        <dbReference type="Proteomes" id="UP000192578"/>
    </source>
</evidence>
<feature type="compositionally biased region" description="Polar residues" evidence="1">
    <location>
        <begin position="266"/>
        <end position="278"/>
    </location>
</feature>
<evidence type="ECO:0000313" key="2">
    <source>
        <dbReference type="EMBL" id="OWA51331.1"/>
    </source>
</evidence>
<accession>A0A9X6NEM3</accession>
<dbReference type="Proteomes" id="UP000192578">
    <property type="component" value="Unassembled WGS sequence"/>
</dbReference>
<feature type="region of interest" description="Disordered" evidence="1">
    <location>
        <begin position="257"/>
        <end position="282"/>
    </location>
</feature>
<feature type="region of interest" description="Disordered" evidence="1">
    <location>
        <begin position="160"/>
        <end position="232"/>
    </location>
</feature>
<keyword evidence="3" id="KW-1185">Reference proteome</keyword>
<dbReference type="EMBL" id="MTYJ01000222">
    <property type="protein sequence ID" value="OWA51331.1"/>
    <property type="molecule type" value="Genomic_DNA"/>
</dbReference>
<evidence type="ECO:0000256" key="1">
    <source>
        <dbReference type="SAM" id="MobiDB-lite"/>
    </source>
</evidence>
<feature type="compositionally biased region" description="Polar residues" evidence="1">
    <location>
        <begin position="175"/>
        <end position="196"/>
    </location>
</feature>
<feature type="compositionally biased region" description="Low complexity" evidence="1">
    <location>
        <begin position="202"/>
        <end position="214"/>
    </location>
</feature>
<gene>
    <name evidence="2" type="ORF">BV898_15818</name>
</gene>
<feature type="region of interest" description="Disordered" evidence="1">
    <location>
        <begin position="45"/>
        <end position="71"/>
    </location>
</feature>
<reference evidence="3" key="1">
    <citation type="submission" date="2017-01" db="EMBL/GenBank/DDBJ databases">
        <title>Comparative genomics of anhydrobiosis in the tardigrade Hypsibius dujardini.</title>
        <authorList>
            <person name="Yoshida Y."/>
            <person name="Koutsovoulos G."/>
            <person name="Laetsch D."/>
            <person name="Stevens L."/>
            <person name="Kumar S."/>
            <person name="Horikawa D."/>
            <person name="Ishino K."/>
            <person name="Komine S."/>
            <person name="Tomita M."/>
            <person name="Blaxter M."/>
            <person name="Arakawa K."/>
        </authorList>
    </citation>
    <scope>NUCLEOTIDE SEQUENCE [LARGE SCALE GENOMIC DNA]</scope>
    <source>
        <strain evidence="3">Z151</strain>
    </source>
</reference>
<feature type="compositionally biased region" description="Polar residues" evidence="1">
    <location>
        <begin position="222"/>
        <end position="232"/>
    </location>
</feature>
<dbReference type="AlphaFoldDB" id="A0A9X6NEM3"/>
<comment type="caution">
    <text evidence="2">The sequence shown here is derived from an EMBL/GenBank/DDBJ whole genome shotgun (WGS) entry which is preliminary data.</text>
</comment>
<name>A0A9X6NEM3_HYPEX</name>
<proteinExistence type="predicted"/>
<sequence length="342" mass="36706">MEAGMSLERLVSLEKSIEKSATEMDALIQQLNKLCPNLRLESPLAAGTSSTPSPSCPNLRLESPQHEAAEDNRTLEQLGDDITQRDEFLQQYLAYDDLSQSILDDASLSFEEKVRRLDALRNPFLPASLAPDPESAIMQNRITSLVALASQRQMLPKGLREALPSSSPPSPSPSLAHSTSTTNSARNSPSTSQPTRQRLLPSLSSSSTSTAKSSHGQHHKLSGTSLTRPSTSGLVVHRPSVLPAGMVAARRPVVIHRPRKKLTGAGSETTATPSPGSVTTTLSAPATPASLFASELDDTDLFDGIGDPDLILTDELNEDLEELLRDCIPNYTKVASDVMEGH</sequence>
<organism evidence="2 3">
    <name type="scientific">Hypsibius exemplaris</name>
    <name type="common">Freshwater tardigrade</name>
    <dbReference type="NCBI Taxonomy" id="2072580"/>
    <lineage>
        <taxon>Eukaryota</taxon>
        <taxon>Metazoa</taxon>
        <taxon>Ecdysozoa</taxon>
        <taxon>Tardigrada</taxon>
        <taxon>Eutardigrada</taxon>
        <taxon>Parachela</taxon>
        <taxon>Hypsibioidea</taxon>
        <taxon>Hypsibiidae</taxon>
        <taxon>Hypsibius</taxon>
    </lineage>
</organism>
<protein>
    <submittedName>
        <fullName evidence="2">Uncharacterized protein</fullName>
    </submittedName>
</protein>